<keyword evidence="5" id="KW-0812">Transmembrane</keyword>
<dbReference type="Gene3D" id="2.60.40.10">
    <property type="entry name" value="Immunoglobulins"/>
    <property type="match status" value="3"/>
</dbReference>
<dbReference type="InterPro" id="IPR051417">
    <property type="entry name" value="SDr/BOS_complex"/>
</dbReference>
<dbReference type="InterPro" id="IPR013783">
    <property type="entry name" value="Ig-like_fold"/>
</dbReference>
<organism evidence="8 9">
    <name type="scientific">Lentzea rhizosphaerae</name>
    <dbReference type="NCBI Taxonomy" id="2041025"/>
    <lineage>
        <taxon>Bacteria</taxon>
        <taxon>Bacillati</taxon>
        <taxon>Actinomycetota</taxon>
        <taxon>Actinomycetes</taxon>
        <taxon>Pseudonocardiales</taxon>
        <taxon>Pseudonocardiaceae</taxon>
        <taxon>Lentzea</taxon>
    </lineage>
</organism>
<feature type="domain" description="SD-repeat containing protein B" evidence="7">
    <location>
        <begin position="459"/>
        <end position="523"/>
    </location>
</feature>
<evidence type="ECO:0000256" key="3">
    <source>
        <dbReference type="ARBA" id="ARBA00022729"/>
    </source>
</evidence>
<feature type="chain" id="PRO_5045691598" evidence="6">
    <location>
        <begin position="19"/>
        <end position="871"/>
    </location>
</feature>
<dbReference type="EMBL" id="JBHRZI010000057">
    <property type="protein sequence ID" value="MFC3899100.1"/>
    <property type="molecule type" value="Genomic_DNA"/>
</dbReference>
<proteinExistence type="predicted"/>
<dbReference type="Proteomes" id="UP001595690">
    <property type="component" value="Unassembled WGS sequence"/>
</dbReference>
<dbReference type="PANTHER" id="PTHR23303">
    <property type="entry name" value="CARBOXYPEPTIDASE REGULATORY REGION-CONTAINING"/>
    <property type="match status" value="1"/>
</dbReference>
<name>A0ABV8CAM3_9PSEU</name>
<keyword evidence="9" id="KW-1185">Reference proteome</keyword>
<sequence length="871" mass="92714">MATAAALLFATTSGVAFAQDDPAEPPRTGVIGVLYADKDRNGEQDSGEAISGGEVTLVGPDSAVHKTTSDADGKFAFAGLAPGTYKPSYALAGGWVVHHAKPEGDVVTVTENTTTELVARAERPYSEQLRVFGFFHDNTYFYPTSVTTTLILINTTDRPISGIQARCDRKNAPGALGRGPRWDVLSGEGITLAAGGRRTLTIVDDVPESARTTGKVTLDCDFAPNAGWNTDGPVLHEDAPVIEGRGKHTMILGEDRNANSLIDADEAISGAKVLLHDTTNPASVIEGTSGPDGKIEFIGLEKTDYRAEVRAPWSFASDGPQLVRVADHGGSSVRFLKPVPPADVRATVTFSKPRFESHETVQWDLTLTNVGGESTGVWVQGDSPDMDIPGEQWEHHWRRFTTLAPGETRTFTVAGKIRDYRNGKVIVSGSYGYSDQPHTPRKPFRAEVEIVQTEGALTGLVYLDKNNNGQPDPGEAAAGAVVEANGGAPYGYHKATTDADGRYSFNGLPAGGYSVGYTLAGGWIVHVPGDVVQKIRVEPGRPAQLVAGAQRPYAEVLKATVQFDRTSYAVGDEVKITVRLTNRGGYVINGVHALCNRDRQTNNLGGRHFLADSWGDLRPSTKGVTVGPGETVTLVVTEVVPYEARKRNRVELLCEFAPQAEFGRDFASAYDWANVPGGRPGSANVLVAYDKDEDYVIDPGDAIGNVRVRLMSHRENGFLVAEATTDVWGWARFTGVPAGSYWAEVDGPWKFRNQNASAVWISDDVAWPVFWMVPGPDPAQPGAGDQPATGGASNGGTKVALARTGAGVLGLAVLGVLLLTAGTALRRWPRHSALSETERVGVLSGRLADACGGSDVGRHDHRGVFGGSVAG</sequence>
<evidence type="ECO:0000256" key="2">
    <source>
        <dbReference type="ARBA" id="ARBA00022525"/>
    </source>
</evidence>
<accession>A0ABV8CAM3</accession>
<protein>
    <submittedName>
        <fullName evidence="8">SdrD B-like domain-containing protein</fullName>
    </submittedName>
</protein>
<feature type="region of interest" description="Disordered" evidence="4">
    <location>
        <begin position="776"/>
        <end position="795"/>
    </location>
</feature>
<dbReference type="Pfam" id="PF17210">
    <property type="entry name" value="SdrD_B"/>
    <property type="match status" value="2"/>
</dbReference>
<reference evidence="9" key="1">
    <citation type="journal article" date="2019" name="Int. J. Syst. Evol. Microbiol.">
        <title>The Global Catalogue of Microorganisms (GCM) 10K type strain sequencing project: providing services to taxonomists for standard genome sequencing and annotation.</title>
        <authorList>
            <consortium name="The Broad Institute Genomics Platform"/>
            <consortium name="The Broad Institute Genome Sequencing Center for Infectious Disease"/>
            <person name="Wu L."/>
            <person name="Ma J."/>
        </authorList>
    </citation>
    <scope>NUCLEOTIDE SEQUENCE [LARGE SCALE GENOMIC DNA]</scope>
    <source>
        <strain evidence="9">CGMCC 4.7405</strain>
    </source>
</reference>
<evidence type="ECO:0000256" key="4">
    <source>
        <dbReference type="SAM" id="MobiDB-lite"/>
    </source>
</evidence>
<dbReference type="RefSeq" id="WP_382381111.1">
    <property type="nucleotide sequence ID" value="NZ_JBHRZI010000057.1"/>
</dbReference>
<evidence type="ECO:0000256" key="5">
    <source>
        <dbReference type="SAM" id="Phobius"/>
    </source>
</evidence>
<dbReference type="SUPFAM" id="SSF117074">
    <property type="entry name" value="Hypothetical protein PA1324"/>
    <property type="match status" value="3"/>
</dbReference>
<comment type="subcellular location">
    <subcellularLocation>
        <location evidence="1">Secreted</location>
    </subcellularLocation>
</comment>
<keyword evidence="2" id="KW-0964">Secreted</keyword>
<comment type="caution">
    <text evidence="8">The sequence shown here is derived from an EMBL/GenBank/DDBJ whole genome shotgun (WGS) entry which is preliminary data.</text>
</comment>
<feature type="domain" description="SD-repeat containing protein B" evidence="7">
    <location>
        <begin position="34"/>
        <end position="99"/>
    </location>
</feature>
<evidence type="ECO:0000259" key="7">
    <source>
        <dbReference type="Pfam" id="PF17210"/>
    </source>
</evidence>
<feature type="signal peptide" evidence="6">
    <location>
        <begin position="1"/>
        <end position="18"/>
    </location>
</feature>
<feature type="compositionally biased region" description="Low complexity" evidence="4">
    <location>
        <begin position="780"/>
        <end position="791"/>
    </location>
</feature>
<keyword evidence="3 6" id="KW-0732">Signal</keyword>
<evidence type="ECO:0000256" key="6">
    <source>
        <dbReference type="SAM" id="SignalP"/>
    </source>
</evidence>
<gene>
    <name evidence="8" type="ORF">ACFOWZ_47205</name>
</gene>
<keyword evidence="5" id="KW-1133">Transmembrane helix</keyword>
<dbReference type="PANTHER" id="PTHR23303:SF15">
    <property type="entry name" value="COLOSSIN-A"/>
    <property type="match status" value="1"/>
</dbReference>
<keyword evidence="5" id="KW-0472">Membrane</keyword>
<evidence type="ECO:0000313" key="9">
    <source>
        <dbReference type="Proteomes" id="UP001595690"/>
    </source>
</evidence>
<evidence type="ECO:0000313" key="8">
    <source>
        <dbReference type="EMBL" id="MFC3899100.1"/>
    </source>
</evidence>
<feature type="transmembrane region" description="Helical" evidence="5">
    <location>
        <begin position="806"/>
        <end position="825"/>
    </location>
</feature>
<evidence type="ECO:0000256" key="1">
    <source>
        <dbReference type="ARBA" id="ARBA00004613"/>
    </source>
</evidence>
<dbReference type="InterPro" id="IPR033764">
    <property type="entry name" value="Sdr_B"/>
</dbReference>